<sequence>MNRSDLIKRVAGRLLLEEEEAAIYIRVWEEEVEKALLKDGEVGLMGFGSFTLWKQTARPARNPRENTVCMIAPRNSVKFKPGKFLLEHLNPQNEEPDKNV</sequence>
<reference evidence="5 6" key="1">
    <citation type="submission" date="2013-04" db="EMBL/GenBank/DDBJ databases">
        <title>The Genome Sequence of Parabacteroides gordonii DSM 23371.</title>
        <authorList>
            <consortium name="The Broad Institute Genomics Platform"/>
            <person name="Earl A."/>
            <person name="Ward D."/>
            <person name="Feldgarden M."/>
            <person name="Gevers D."/>
            <person name="Martens E."/>
            <person name="Sakamoto M."/>
            <person name="Benno Y."/>
            <person name="Suzuki N."/>
            <person name="Matsunaga N."/>
            <person name="Koshihara K."/>
            <person name="Seki M."/>
            <person name="Komiya H."/>
            <person name="Walker B."/>
            <person name="Young S."/>
            <person name="Zeng Q."/>
            <person name="Gargeya S."/>
            <person name="Fitzgerald M."/>
            <person name="Haas B."/>
            <person name="Abouelleil A."/>
            <person name="Allen A.W."/>
            <person name="Alvarado L."/>
            <person name="Arachchi H.M."/>
            <person name="Berlin A.M."/>
            <person name="Chapman S.B."/>
            <person name="Gainer-Dewar J."/>
            <person name="Goldberg J."/>
            <person name="Griggs A."/>
            <person name="Gujja S."/>
            <person name="Hansen M."/>
            <person name="Howarth C."/>
            <person name="Imamovic A."/>
            <person name="Ireland A."/>
            <person name="Larimer J."/>
            <person name="McCowan C."/>
            <person name="Murphy C."/>
            <person name="Pearson M."/>
            <person name="Poon T.W."/>
            <person name="Priest M."/>
            <person name="Roberts A."/>
            <person name="Saif S."/>
            <person name="Shea T."/>
            <person name="Sisk P."/>
            <person name="Sykes S."/>
            <person name="Wortman J."/>
            <person name="Nusbaum C."/>
            <person name="Birren B."/>
        </authorList>
    </citation>
    <scope>NUCLEOTIDE SEQUENCE [LARGE SCALE GENOMIC DNA]</scope>
    <source>
        <strain evidence="5 6">MS-1</strain>
    </source>
</reference>
<comment type="caution">
    <text evidence="5">The sequence shown here is derived from an EMBL/GenBank/DDBJ whole genome shotgun (WGS) entry which is preliminary data.</text>
</comment>
<dbReference type="InterPro" id="IPR010992">
    <property type="entry name" value="IHF-like_DNA-bd_dom_sf"/>
</dbReference>
<dbReference type="Gene3D" id="4.10.520.10">
    <property type="entry name" value="IHF-like DNA-binding proteins"/>
    <property type="match status" value="1"/>
</dbReference>
<evidence type="ECO:0000313" key="5">
    <source>
        <dbReference type="EMBL" id="KKB49523.1"/>
    </source>
</evidence>
<evidence type="ECO:0000256" key="4">
    <source>
        <dbReference type="RuleBase" id="RU003939"/>
    </source>
</evidence>
<dbReference type="InterPro" id="IPR000119">
    <property type="entry name" value="Hist_DNA-bd"/>
</dbReference>
<dbReference type="PANTHER" id="PTHR33175">
    <property type="entry name" value="DNA-BINDING PROTEIN HU"/>
    <property type="match status" value="1"/>
</dbReference>
<dbReference type="CDD" id="cd13832">
    <property type="entry name" value="IHF"/>
    <property type="match status" value="1"/>
</dbReference>
<evidence type="ECO:0000313" key="6">
    <source>
        <dbReference type="Proteomes" id="UP000033035"/>
    </source>
</evidence>
<dbReference type="HOGENOM" id="CLU_105066_3_3_10"/>
<dbReference type="PATRIC" id="fig|1203610.3.peg.4677"/>
<dbReference type="EMBL" id="AQHW01000025">
    <property type="protein sequence ID" value="KKB49523.1"/>
    <property type="molecule type" value="Genomic_DNA"/>
</dbReference>
<dbReference type="GO" id="GO:0005829">
    <property type="term" value="C:cytosol"/>
    <property type="evidence" value="ECO:0007669"/>
    <property type="project" value="TreeGrafter"/>
</dbReference>
<gene>
    <name evidence="5" type="ORF">HMPREF1536_04588</name>
</gene>
<dbReference type="STRING" id="1203610.HMPREF1536_04588"/>
<keyword evidence="2" id="KW-0226">DNA condensation</keyword>
<evidence type="ECO:0000256" key="2">
    <source>
        <dbReference type="ARBA" id="ARBA00023067"/>
    </source>
</evidence>
<dbReference type="AlphaFoldDB" id="A0A0F5IVF8"/>
<dbReference type="GO" id="GO:0003677">
    <property type="term" value="F:DNA binding"/>
    <property type="evidence" value="ECO:0007669"/>
    <property type="project" value="UniProtKB-KW"/>
</dbReference>
<protein>
    <recommendedName>
        <fullName evidence="7">HU family DNA-binding protein</fullName>
    </recommendedName>
</protein>
<evidence type="ECO:0008006" key="7">
    <source>
        <dbReference type="Google" id="ProtNLM"/>
    </source>
</evidence>
<organism evidence="5 6">
    <name type="scientific">Parabacteroides gordonii MS-1 = DSM 23371</name>
    <dbReference type="NCBI Taxonomy" id="1203610"/>
    <lineage>
        <taxon>Bacteria</taxon>
        <taxon>Pseudomonadati</taxon>
        <taxon>Bacteroidota</taxon>
        <taxon>Bacteroidia</taxon>
        <taxon>Bacteroidales</taxon>
        <taxon>Tannerellaceae</taxon>
        <taxon>Parabacteroides</taxon>
    </lineage>
</organism>
<evidence type="ECO:0000256" key="3">
    <source>
        <dbReference type="ARBA" id="ARBA00023125"/>
    </source>
</evidence>
<comment type="similarity">
    <text evidence="1 4">Belongs to the bacterial histone-like protein family.</text>
</comment>
<accession>A0A0F5IVF8</accession>
<keyword evidence="3" id="KW-0238">DNA-binding</keyword>
<dbReference type="SMART" id="SM00411">
    <property type="entry name" value="BHL"/>
    <property type="match status" value="1"/>
</dbReference>
<dbReference type="GO" id="GO:0030261">
    <property type="term" value="P:chromosome condensation"/>
    <property type="evidence" value="ECO:0007669"/>
    <property type="project" value="UniProtKB-KW"/>
</dbReference>
<keyword evidence="6" id="KW-1185">Reference proteome</keyword>
<evidence type="ECO:0000256" key="1">
    <source>
        <dbReference type="ARBA" id="ARBA00010529"/>
    </source>
</evidence>
<proteinExistence type="inferred from homology"/>
<dbReference type="SUPFAM" id="SSF47729">
    <property type="entry name" value="IHF-like DNA-binding proteins"/>
    <property type="match status" value="1"/>
</dbReference>
<dbReference type="PANTHER" id="PTHR33175:SF3">
    <property type="entry name" value="DNA-BINDING PROTEIN HU-BETA"/>
    <property type="match status" value="1"/>
</dbReference>
<dbReference type="PRINTS" id="PR01727">
    <property type="entry name" value="DNABINDINGHU"/>
</dbReference>
<dbReference type="RefSeq" id="WP_028728138.1">
    <property type="nucleotide sequence ID" value="NZ_AUAE01000027.1"/>
</dbReference>
<dbReference type="GO" id="GO:0030527">
    <property type="term" value="F:structural constituent of chromatin"/>
    <property type="evidence" value="ECO:0007669"/>
    <property type="project" value="InterPro"/>
</dbReference>
<dbReference type="Pfam" id="PF00216">
    <property type="entry name" value="Bac_DNA_binding"/>
    <property type="match status" value="1"/>
</dbReference>
<dbReference type="Proteomes" id="UP000033035">
    <property type="component" value="Unassembled WGS sequence"/>
</dbReference>
<name>A0A0F5IVF8_9BACT</name>